<reference evidence="1 2" key="1">
    <citation type="journal article" date="2017" name="Nat. Commun.">
        <title>In situ click chemistry generation of cyclooxygenase-2 inhibitors.</title>
        <authorList>
            <person name="Bhardwaj A."/>
            <person name="Kaur J."/>
            <person name="Wuest M."/>
            <person name="Wuest F."/>
        </authorList>
    </citation>
    <scope>NUCLEOTIDE SEQUENCE [LARGE SCALE GENOMIC DNA]</scope>
    <source>
        <strain evidence="1">S2_012_000_R3_94</strain>
    </source>
</reference>
<gene>
    <name evidence="1" type="ORF">DI616_11135</name>
</gene>
<organism evidence="1 2">
    <name type="scientific">Paracoccus denitrificans</name>
    <dbReference type="NCBI Taxonomy" id="266"/>
    <lineage>
        <taxon>Bacteria</taxon>
        <taxon>Pseudomonadati</taxon>
        <taxon>Pseudomonadota</taxon>
        <taxon>Alphaproteobacteria</taxon>
        <taxon>Rhodobacterales</taxon>
        <taxon>Paracoccaceae</taxon>
        <taxon>Paracoccus</taxon>
    </lineage>
</organism>
<evidence type="ECO:0000313" key="2">
    <source>
        <dbReference type="Proteomes" id="UP000315344"/>
    </source>
</evidence>
<dbReference type="Proteomes" id="UP000315344">
    <property type="component" value="Unassembled WGS sequence"/>
</dbReference>
<name>A0A533I7L5_PARDE</name>
<dbReference type="AlphaFoldDB" id="A0A533I7L5"/>
<accession>A0A533I7L5</accession>
<protein>
    <recommendedName>
        <fullName evidence="3">Flagellar FliJ protein</fullName>
    </recommendedName>
</protein>
<comment type="caution">
    <text evidence="1">The sequence shown here is derived from an EMBL/GenBank/DDBJ whole genome shotgun (WGS) entry which is preliminary data.</text>
</comment>
<dbReference type="EMBL" id="VAFL01000007">
    <property type="protein sequence ID" value="TKW66497.1"/>
    <property type="molecule type" value="Genomic_DNA"/>
</dbReference>
<sequence>MQRKAQMLSKLAKLAEIRSDTELRRFAAFRSHIDALTVQQVEARSRLAGLFVQDDAFSIEGARLVNQEAGRLAREGARLDAELDRLRPGYDVARQRAMREFGRVRALEQIAAEVHAKTRKSNSRN</sequence>
<proteinExistence type="predicted"/>
<evidence type="ECO:0000313" key="1">
    <source>
        <dbReference type="EMBL" id="TKW66497.1"/>
    </source>
</evidence>
<evidence type="ECO:0008006" key="3">
    <source>
        <dbReference type="Google" id="ProtNLM"/>
    </source>
</evidence>